<dbReference type="InterPro" id="IPR013538">
    <property type="entry name" value="ASHA1/2-like_C"/>
</dbReference>
<evidence type="ECO:0000313" key="4">
    <source>
        <dbReference type="Proteomes" id="UP001589818"/>
    </source>
</evidence>
<proteinExistence type="inferred from homology"/>
<feature type="domain" description="Activator of Hsp90 ATPase homologue 1/2-like C-terminal" evidence="2">
    <location>
        <begin position="24"/>
        <end position="161"/>
    </location>
</feature>
<organism evidence="3 4">
    <name type="scientific">Paenibacillus mendelii</name>
    <dbReference type="NCBI Taxonomy" id="206163"/>
    <lineage>
        <taxon>Bacteria</taxon>
        <taxon>Bacillati</taxon>
        <taxon>Bacillota</taxon>
        <taxon>Bacilli</taxon>
        <taxon>Bacillales</taxon>
        <taxon>Paenibacillaceae</taxon>
        <taxon>Paenibacillus</taxon>
    </lineage>
</organism>
<keyword evidence="4" id="KW-1185">Reference proteome</keyword>
<evidence type="ECO:0000259" key="2">
    <source>
        <dbReference type="Pfam" id="PF08327"/>
    </source>
</evidence>
<dbReference type="Pfam" id="PF08327">
    <property type="entry name" value="AHSA1"/>
    <property type="match status" value="1"/>
</dbReference>
<accession>A0ABV6JEQ3</accession>
<dbReference type="InterPro" id="IPR023393">
    <property type="entry name" value="START-like_dom_sf"/>
</dbReference>
<evidence type="ECO:0000256" key="1">
    <source>
        <dbReference type="ARBA" id="ARBA00006817"/>
    </source>
</evidence>
<reference evidence="3 4" key="1">
    <citation type="submission" date="2024-09" db="EMBL/GenBank/DDBJ databases">
        <authorList>
            <person name="Sun Q."/>
            <person name="Mori K."/>
        </authorList>
    </citation>
    <scope>NUCLEOTIDE SEQUENCE [LARGE SCALE GENOMIC DNA]</scope>
    <source>
        <strain evidence="3 4">CCM 4839</strain>
    </source>
</reference>
<protein>
    <submittedName>
        <fullName evidence="3">SRPBCC domain-containing protein</fullName>
    </submittedName>
</protein>
<comment type="similarity">
    <text evidence="1">Belongs to the AHA1 family.</text>
</comment>
<sequence>MRKQVKITKNRDRRELVVERVMTASTKNVWQCWTKPAYLERWWGPRNWTATIYEMDVRPGGVWRYSLASNDGTGEVARCVATYNEVIEPARLVFTDTFADMNWNVVEGSDMHTTVTFEEADAGTRLTITTLFASVEDLENAEAMGMIEGFEDTLARLEDILSTTH</sequence>
<dbReference type="EMBL" id="JBHLVF010000041">
    <property type="protein sequence ID" value="MFC0394389.1"/>
    <property type="molecule type" value="Genomic_DNA"/>
</dbReference>
<dbReference type="SUPFAM" id="SSF55961">
    <property type="entry name" value="Bet v1-like"/>
    <property type="match status" value="1"/>
</dbReference>
<evidence type="ECO:0000313" key="3">
    <source>
        <dbReference type="EMBL" id="MFC0394389.1"/>
    </source>
</evidence>
<dbReference type="Proteomes" id="UP001589818">
    <property type="component" value="Unassembled WGS sequence"/>
</dbReference>
<dbReference type="RefSeq" id="WP_204815533.1">
    <property type="nucleotide sequence ID" value="NZ_JANHOF010000001.1"/>
</dbReference>
<gene>
    <name evidence="3" type="ORF">ACFFJ8_23890</name>
</gene>
<name>A0ABV6JEQ3_9BACL</name>
<dbReference type="Gene3D" id="3.30.530.20">
    <property type="match status" value="1"/>
</dbReference>
<comment type="caution">
    <text evidence="3">The sequence shown here is derived from an EMBL/GenBank/DDBJ whole genome shotgun (WGS) entry which is preliminary data.</text>
</comment>